<keyword evidence="1" id="KW-0732">Signal</keyword>
<organism evidence="2 3">
    <name type="scientific">Chaetoceros tenuissimus</name>
    <dbReference type="NCBI Taxonomy" id="426638"/>
    <lineage>
        <taxon>Eukaryota</taxon>
        <taxon>Sar</taxon>
        <taxon>Stramenopiles</taxon>
        <taxon>Ochrophyta</taxon>
        <taxon>Bacillariophyta</taxon>
        <taxon>Coscinodiscophyceae</taxon>
        <taxon>Chaetocerotophycidae</taxon>
        <taxon>Chaetocerotales</taxon>
        <taxon>Chaetocerotaceae</taxon>
        <taxon>Chaetoceros</taxon>
    </lineage>
</organism>
<accession>A0AAD3H9L5</accession>
<reference evidence="2 3" key="1">
    <citation type="journal article" date="2021" name="Sci. Rep.">
        <title>The genome of the diatom Chaetoceros tenuissimus carries an ancient integrated fragment of an extant virus.</title>
        <authorList>
            <person name="Hongo Y."/>
            <person name="Kimura K."/>
            <person name="Takaki Y."/>
            <person name="Yoshida Y."/>
            <person name="Baba S."/>
            <person name="Kobayashi G."/>
            <person name="Nagasaki K."/>
            <person name="Hano T."/>
            <person name="Tomaru Y."/>
        </authorList>
    </citation>
    <scope>NUCLEOTIDE SEQUENCE [LARGE SCALE GENOMIC DNA]</scope>
    <source>
        <strain evidence="2 3">NIES-3715</strain>
    </source>
</reference>
<proteinExistence type="predicted"/>
<feature type="signal peptide" evidence="1">
    <location>
        <begin position="1"/>
        <end position="21"/>
    </location>
</feature>
<gene>
    <name evidence="2" type="ORF">CTEN210_12188</name>
</gene>
<dbReference type="Proteomes" id="UP001054902">
    <property type="component" value="Unassembled WGS sequence"/>
</dbReference>
<dbReference type="EMBL" id="BLLK01000051">
    <property type="protein sequence ID" value="GFH55712.1"/>
    <property type="molecule type" value="Genomic_DNA"/>
</dbReference>
<evidence type="ECO:0000313" key="3">
    <source>
        <dbReference type="Proteomes" id="UP001054902"/>
    </source>
</evidence>
<keyword evidence="3" id="KW-1185">Reference proteome</keyword>
<protein>
    <recommendedName>
        <fullName evidence="4">Glycoside-hydrolase family GH114 TIM-barrel domain-containing protein</fullName>
    </recommendedName>
</protein>
<name>A0AAD3H9L5_9STRA</name>
<evidence type="ECO:0008006" key="4">
    <source>
        <dbReference type="Google" id="ProtNLM"/>
    </source>
</evidence>
<dbReference type="AlphaFoldDB" id="A0AAD3H9L5"/>
<feature type="chain" id="PRO_5041929703" description="Glycoside-hydrolase family GH114 TIM-barrel domain-containing protein" evidence="1">
    <location>
        <begin position="22"/>
        <end position="463"/>
    </location>
</feature>
<sequence length="463" mass="51626">MNLKITSITLYCILWISLVSAISVGIWGGNGYQDTSQLEDLTTEYGFNVLVTVSKGGYAVNTLLPDAKAAGWKVVLRFADYFTVDPDDTSDCTTIGFGKFSYDVWEESITENLFFDEDFYPEVLNFIDDGTLLGVMLADDVRNYGDYGWDECDPTIDDIENMGKFIKDNFPGAKTWIRLAVTELEERNGGSLDSLEYIDGAISQFTVKNSDPNTMPEYAIQNRLAAEVLGVDVICGLNIADGGDGTSGQVGWSGAGFYAMSASEVLQYGSDFIDRTCCKYMLLWEYDGEEKWSDADETIGADYFNADEDYKDSTLTLSSTEECMCLDGEKYLHNIRRSGKHVMRKCSWLATKSSSFIKKTCKRKIAYSITTLDEILSPAQAICRRTCDSCDVCFENKKTRYTQNVLRDGTKVFKRCKFLSAQNEAKKKKICSREFSENGYPTPEDACPQTCAVAHCGSTTTSD</sequence>
<comment type="caution">
    <text evidence="2">The sequence shown here is derived from an EMBL/GenBank/DDBJ whole genome shotgun (WGS) entry which is preliminary data.</text>
</comment>
<evidence type="ECO:0000313" key="2">
    <source>
        <dbReference type="EMBL" id="GFH55712.1"/>
    </source>
</evidence>
<evidence type="ECO:0000256" key="1">
    <source>
        <dbReference type="SAM" id="SignalP"/>
    </source>
</evidence>